<dbReference type="GO" id="GO:0071035">
    <property type="term" value="P:nuclear polyadenylation-dependent rRNA catabolic process"/>
    <property type="evidence" value="ECO:0007669"/>
    <property type="project" value="TreeGrafter"/>
</dbReference>
<evidence type="ECO:0000256" key="7">
    <source>
        <dbReference type="ARBA" id="ARBA00022835"/>
    </source>
</evidence>
<evidence type="ECO:0000256" key="6">
    <source>
        <dbReference type="ARBA" id="ARBA00022552"/>
    </source>
</evidence>
<dbReference type="SUPFAM" id="SSF55666">
    <property type="entry name" value="Ribonuclease PH domain 2-like"/>
    <property type="match status" value="1"/>
</dbReference>
<dbReference type="GO" id="GO:0071038">
    <property type="term" value="P:TRAMP-dependent tRNA surveillance pathway"/>
    <property type="evidence" value="ECO:0007669"/>
    <property type="project" value="TreeGrafter"/>
</dbReference>
<gene>
    <name evidence="14" type="ORF">LSH36_7g16089</name>
</gene>
<evidence type="ECO:0000256" key="3">
    <source>
        <dbReference type="ARBA" id="ARBA00006678"/>
    </source>
</evidence>
<organism evidence="14 15">
    <name type="scientific">Paralvinella palmiformis</name>
    <dbReference type="NCBI Taxonomy" id="53620"/>
    <lineage>
        <taxon>Eukaryota</taxon>
        <taxon>Metazoa</taxon>
        <taxon>Spiralia</taxon>
        <taxon>Lophotrochozoa</taxon>
        <taxon>Annelida</taxon>
        <taxon>Polychaeta</taxon>
        <taxon>Sedentaria</taxon>
        <taxon>Canalipalpata</taxon>
        <taxon>Terebellida</taxon>
        <taxon>Terebelliformia</taxon>
        <taxon>Alvinellidae</taxon>
        <taxon>Paralvinella</taxon>
    </lineage>
</organism>
<evidence type="ECO:0000256" key="11">
    <source>
        <dbReference type="SAM" id="MobiDB-lite"/>
    </source>
</evidence>
<feature type="compositionally biased region" description="Basic residues" evidence="11">
    <location>
        <begin position="519"/>
        <end position="528"/>
    </location>
</feature>
<feature type="region of interest" description="Disordered" evidence="11">
    <location>
        <begin position="509"/>
        <end position="528"/>
    </location>
</feature>
<dbReference type="GO" id="GO:0035925">
    <property type="term" value="F:mRNA 3'-UTR AU-rich region binding"/>
    <property type="evidence" value="ECO:0007669"/>
    <property type="project" value="TreeGrafter"/>
</dbReference>
<dbReference type="InterPro" id="IPR033100">
    <property type="entry name" value="Rrp45"/>
</dbReference>
<dbReference type="InterPro" id="IPR001247">
    <property type="entry name" value="ExoRNase_PH_dom1"/>
</dbReference>
<dbReference type="GO" id="GO:0005730">
    <property type="term" value="C:nucleolus"/>
    <property type="evidence" value="ECO:0007669"/>
    <property type="project" value="UniProtKB-SubCell"/>
</dbReference>
<dbReference type="GO" id="GO:0016075">
    <property type="term" value="P:rRNA catabolic process"/>
    <property type="evidence" value="ECO:0007669"/>
    <property type="project" value="TreeGrafter"/>
</dbReference>
<dbReference type="InterPro" id="IPR020568">
    <property type="entry name" value="Ribosomal_Su5_D2-typ_SF"/>
</dbReference>
<dbReference type="GO" id="GO:0000176">
    <property type="term" value="C:nuclear exosome (RNase complex)"/>
    <property type="evidence" value="ECO:0007669"/>
    <property type="project" value="TreeGrafter"/>
</dbReference>
<dbReference type="Pfam" id="PF03725">
    <property type="entry name" value="RNase_PH_C"/>
    <property type="match status" value="1"/>
</dbReference>
<dbReference type="InterPro" id="IPR027408">
    <property type="entry name" value="PNPase/RNase_PH_dom_sf"/>
</dbReference>
<protein>
    <recommendedName>
        <fullName evidence="4">Exosome complex component RRP45</fullName>
    </recommendedName>
    <alternativeName>
        <fullName evidence="10">Exosome component 9</fullName>
    </alternativeName>
</protein>
<dbReference type="InterPro" id="IPR015847">
    <property type="entry name" value="ExoRNase_PH_dom2"/>
</dbReference>
<dbReference type="InterPro" id="IPR036345">
    <property type="entry name" value="ExoRNase_PH_dom2_sf"/>
</dbReference>
<dbReference type="FunFam" id="3.30.230.70:FF:000005">
    <property type="entry name" value="Exosome complex component RRP45"/>
    <property type="match status" value="1"/>
</dbReference>
<keyword evidence="6" id="KW-0698">rRNA processing</keyword>
<sequence length="528" mass="59037">MHSAGEFCQSSTEPLALNSHRRGITDIIKHFRVSKGWINTRDCTTVPPCVWGDAVCFCREVATREGGILGWEADEARVTVSKPCAHILLLLHCHLSPLYLECHMKARLDGREIYDYRPIQIKFGISQGCCHVTLGNTRILVQVSCEVTAPKQARPSEGILFVNVEISPMAAPQYEPGRLTEEAVELTRLLERCLKESRCVDTESLCIMTGIKVWQIRCDIHILNHDGNLLDCASVAAIAALAHFRRPDVTVSGEEVTIHSLEDRDPIPLSVHHMPLCVTFAFYKQGKFLLVDPSEKEERVMEGKLVIGMNKHREVCTLQMTGSMLLLKDQVLRCSNITVKKVTEMTNLIQKALENDTKARSSGQKFGFASSIEISRLSSNQLEATNMSKESFEEKIQSIVQESSDESYTSDDNCKTEVHILGRGTGVIGEGGPSTWDVDLDEDEEMIAELENEQGQKQNRREIHSEVMKTAGSLGDESEEEQTITLQSEDFSGDRMEISAEPRTTIDLTKALKTEKKQKSLKKSKLKS</sequence>
<evidence type="ECO:0000256" key="5">
    <source>
        <dbReference type="ARBA" id="ARBA00022490"/>
    </source>
</evidence>
<dbReference type="GO" id="GO:0034476">
    <property type="term" value="P:U5 snRNA 3'-end processing"/>
    <property type="evidence" value="ECO:0007669"/>
    <property type="project" value="TreeGrafter"/>
</dbReference>
<comment type="similarity">
    <text evidence="3">Belongs to the RNase PH family.</text>
</comment>
<dbReference type="GO" id="GO:0034475">
    <property type="term" value="P:U4 snRNA 3'-end processing"/>
    <property type="evidence" value="ECO:0007669"/>
    <property type="project" value="TreeGrafter"/>
</dbReference>
<feature type="region of interest" description="Disordered" evidence="11">
    <location>
        <begin position="471"/>
        <end position="504"/>
    </location>
</feature>
<dbReference type="PANTHER" id="PTHR11097">
    <property type="entry name" value="EXOSOME COMPLEX EXONUCLEASE RIBOSOMAL RNA PROCESSING PROTEIN"/>
    <property type="match status" value="1"/>
</dbReference>
<dbReference type="AlphaFoldDB" id="A0AAD9KEK5"/>
<comment type="subcellular location">
    <subcellularLocation>
        <location evidence="1">Cytoplasm</location>
    </subcellularLocation>
    <subcellularLocation>
        <location evidence="2">Nucleus</location>
        <location evidence="2">Nucleolus</location>
    </subcellularLocation>
</comment>
<keyword evidence="5" id="KW-0963">Cytoplasm</keyword>
<dbReference type="GO" id="GO:0000467">
    <property type="term" value="P:exonucleolytic trimming to generate mature 3'-end of 5.8S rRNA from tricistronic rRNA transcript (SSU-rRNA, 5.8S rRNA, LSU-rRNA)"/>
    <property type="evidence" value="ECO:0007669"/>
    <property type="project" value="TreeGrafter"/>
</dbReference>
<dbReference type="EMBL" id="JAODUP010000007">
    <property type="protein sequence ID" value="KAK2169776.1"/>
    <property type="molecule type" value="Genomic_DNA"/>
</dbReference>
<dbReference type="GO" id="GO:0071028">
    <property type="term" value="P:nuclear mRNA surveillance"/>
    <property type="evidence" value="ECO:0007669"/>
    <property type="project" value="TreeGrafter"/>
</dbReference>
<evidence type="ECO:0000313" key="15">
    <source>
        <dbReference type="Proteomes" id="UP001208570"/>
    </source>
</evidence>
<dbReference type="CDD" id="cd11368">
    <property type="entry name" value="RNase_PH_RRP45"/>
    <property type="match status" value="1"/>
</dbReference>
<dbReference type="SUPFAM" id="SSF54211">
    <property type="entry name" value="Ribosomal protein S5 domain 2-like"/>
    <property type="match status" value="1"/>
</dbReference>
<dbReference type="GO" id="GO:0034473">
    <property type="term" value="P:U1 snRNA 3'-end processing"/>
    <property type="evidence" value="ECO:0007669"/>
    <property type="project" value="TreeGrafter"/>
</dbReference>
<dbReference type="Gene3D" id="3.30.230.70">
    <property type="entry name" value="GHMP Kinase, N-terminal domain"/>
    <property type="match status" value="1"/>
</dbReference>
<feature type="domain" description="Exoribonuclease phosphorolytic" evidence="12">
    <location>
        <begin position="116"/>
        <end position="247"/>
    </location>
</feature>
<evidence type="ECO:0000256" key="10">
    <source>
        <dbReference type="ARBA" id="ARBA00032660"/>
    </source>
</evidence>
<keyword evidence="15" id="KW-1185">Reference proteome</keyword>
<comment type="caution">
    <text evidence="14">The sequence shown here is derived from an EMBL/GenBank/DDBJ whole genome shotgun (WGS) entry which is preliminary data.</text>
</comment>
<dbReference type="InterPro" id="IPR050590">
    <property type="entry name" value="Exosome_comp_Rrp42_subfam"/>
</dbReference>
<evidence type="ECO:0000256" key="9">
    <source>
        <dbReference type="ARBA" id="ARBA00023242"/>
    </source>
</evidence>
<evidence type="ECO:0000256" key="8">
    <source>
        <dbReference type="ARBA" id="ARBA00022884"/>
    </source>
</evidence>
<dbReference type="Proteomes" id="UP001208570">
    <property type="component" value="Unassembled WGS sequence"/>
</dbReference>
<evidence type="ECO:0000256" key="2">
    <source>
        <dbReference type="ARBA" id="ARBA00004604"/>
    </source>
</evidence>
<feature type="domain" description="Exoribonuclease phosphorolytic" evidence="13">
    <location>
        <begin position="273"/>
        <end position="339"/>
    </location>
</feature>
<dbReference type="Pfam" id="PF01138">
    <property type="entry name" value="RNase_PH"/>
    <property type="match status" value="1"/>
</dbReference>
<keyword evidence="9" id="KW-0539">Nucleus</keyword>
<evidence type="ECO:0000313" key="14">
    <source>
        <dbReference type="EMBL" id="KAK2169776.1"/>
    </source>
</evidence>
<proteinExistence type="inferred from homology"/>
<dbReference type="GO" id="GO:0000177">
    <property type="term" value="C:cytoplasmic exosome (RNase complex)"/>
    <property type="evidence" value="ECO:0007669"/>
    <property type="project" value="TreeGrafter"/>
</dbReference>
<evidence type="ECO:0000256" key="1">
    <source>
        <dbReference type="ARBA" id="ARBA00004496"/>
    </source>
</evidence>
<evidence type="ECO:0000259" key="12">
    <source>
        <dbReference type="Pfam" id="PF01138"/>
    </source>
</evidence>
<reference evidence="14" key="1">
    <citation type="journal article" date="2023" name="Mol. Biol. Evol.">
        <title>Third-Generation Sequencing Reveals the Adaptive Role of the Epigenome in Three Deep-Sea Polychaetes.</title>
        <authorList>
            <person name="Perez M."/>
            <person name="Aroh O."/>
            <person name="Sun Y."/>
            <person name="Lan Y."/>
            <person name="Juniper S.K."/>
            <person name="Young C.R."/>
            <person name="Angers B."/>
            <person name="Qian P.Y."/>
        </authorList>
    </citation>
    <scope>NUCLEOTIDE SEQUENCE</scope>
    <source>
        <strain evidence="14">P08H-3</strain>
    </source>
</reference>
<keyword evidence="8" id="KW-0694">RNA-binding</keyword>
<evidence type="ECO:0000256" key="4">
    <source>
        <dbReference type="ARBA" id="ARBA00019572"/>
    </source>
</evidence>
<name>A0AAD9KEK5_9ANNE</name>
<dbReference type="PANTHER" id="PTHR11097:SF14">
    <property type="entry name" value="EXOSOME COMPLEX COMPONENT RRP45"/>
    <property type="match status" value="1"/>
</dbReference>
<accession>A0AAD9KEK5</accession>
<evidence type="ECO:0000259" key="13">
    <source>
        <dbReference type="Pfam" id="PF03725"/>
    </source>
</evidence>
<keyword evidence="7" id="KW-0271">Exosome</keyword>